<feature type="compositionally biased region" description="Polar residues" evidence="2">
    <location>
        <begin position="186"/>
        <end position="203"/>
    </location>
</feature>
<feature type="compositionally biased region" description="Polar residues" evidence="2">
    <location>
        <begin position="414"/>
        <end position="424"/>
    </location>
</feature>
<keyword evidence="1" id="KW-0175">Coiled coil</keyword>
<sequence>MDQGFYPTCSSFKYETDPQSGDVMDIRGNGVGDDGGGTSPHFQHLGQDINKSILALHELQNEVGALLEFRDVVIETFPQLKGKLRSHGGVGNSSNGGSAGGSVGGRWEPGVRVRRKLKEEPPRSRSNSRSKGCSVIAVQDSGFCTAESSGSKKTMEEEEVDELWCLLELIQSKGTKLRMEVESMKGTCSPTNHNRSRSLSDLESPSDKEEVQRLIQEKELLLERITEMEAENAARAEEYQSMSRRVADLLDQKKRLEEALGSTATGVTTTNYPSTPPHRNLGRLDGVLSSSPGDIIPCPAGVIPDREVTAAILKEKNVLELQRHLITTTHQNQIVHRKLEKLAKVKTALTQQLEKFKEENEDLRFQLEEKSIELEGTRARVRILEKQAPCMAIDNSTTNRSSTSVELSDHTTAEDNSSTESAHGTPSRRKQKPSRIPLKAKSSPSAPPNSLNKARAASANLNGNQKTSPVLKPRKIQVAQDTNLSPPPNNQNEGKVLYNRFAAIGNWLKISSPSP</sequence>
<feature type="region of interest" description="Disordered" evidence="2">
    <location>
        <begin position="184"/>
        <end position="211"/>
    </location>
</feature>
<dbReference type="EnsemblMetazoa" id="XM_014391929.2">
    <property type="protein sequence ID" value="XP_014247415.1"/>
    <property type="gene ID" value="LOC106665486"/>
</dbReference>
<dbReference type="KEGG" id="clec:106665486"/>
<dbReference type="Proteomes" id="UP000494040">
    <property type="component" value="Unassembled WGS sequence"/>
</dbReference>
<dbReference type="AlphaFoldDB" id="A0A8I6RL79"/>
<dbReference type="OrthoDB" id="1684102at2759"/>
<protein>
    <submittedName>
        <fullName evidence="3">Uncharacterized protein</fullName>
    </submittedName>
</protein>
<feature type="compositionally biased region" description="Polar residues" evidence="2">
    <location>
        <begin position="394"/>
        <end position="406"/>
    </location>
</feature>
<reference evidence="3" key="1">
    <citation type="submission" date="2022-01" db="UniProtKB">
        <authorList>
            <consortium name="EnsemblMetazoa"/>
        </authorList>
    </citation>
    <scope>IDENTIFICATION</scope>
</reference>
<evidence type="ECO:0000313" key="4">
    <source>
        <dbReference type="Proteomes" id="UP000494040"/>
    </source>
</evidence>
<feature type="coiled-coil region" evidence="1">
    <location>
        <begin position="339"/>
        <end position="387"/>
    </location>
</feature>
<proteinExistence type="predicted"/>
<dbReference type="OMA" id="SHEDSLW"/>
<organism evidence="3 4">
    <name type="scientific">Cimex lectularius</name>
    <name type="common">Bed bug</name>
    <name type="synonym">Acanthia lectularia</name>
    <dbReference type="NCBI Taxonomy" id="79782"/>
    <lineage>
        <taxon>Eukaryota</taxon>
        <taxon>Metazoa</taxon>
        <taxon>Ecdysozoa</taxon>
        <taxon>Arthropoda</taxon>
        <taxon>Hexapoda</taxon>
        <taxon>Insecta</taxon>
        <taxon>Pterygota</taxon>
        <taxon>Neoptera</taxon>
        <taxon>Paraneoptera</taxon>
        <taxon>Hemiptera</taxon>
        <taxon>Heteroptera</taxon>
        <taxon>Panheteroptera</taxon>
        <taxon>Cimicomorpha</taxon>
        <taxon>Cimicidae</taxon>
        <taxon>Cimex</taxon>
    </lineage>
</organism>
<evidence type="ECO:0000256" key="1">
    <source>
        <dbReference type="SAM" id="Coils"/>
    </source>
</evidence>
<dbReference type="RefSeq" id="XP_014247415.1">
    <property type="nucleotide sequence ID" value="XM_014391929.2"/>
</dbReference>
<keyword evidence="4" id="KW-1185">Reference proteome</keyword>
<feature type="compositionally biased region" description="Low complexity" evidence="2">
    <location>
        <begin position="437"/>
        <end position="453"/>
    </location>
</feature>
<dbReference type="GeneID" id="106665486"/>
<evidence type="ECO:0000313" key="3">
    <source>
        <dbReference type="EnsemblMetazoa" id="XP_014247415.1"/>
    </source>
</evidence>
<accession>A0A8I6RL79</accession>
<name>A0A8I6RL79_CIMLE</name>
<feature type="region of interest" description="Disordered" evidence="2">
    <location>
        <begin position="394"/>
        <end position="453"/>
    </location>
</feature>
<dbReference type="CTD" id="41788"/>
<feature type="region of interest" description="Disordered" evidence="2">
    <location>
        <begin position="84"/>
        <end position="132"/>
    </location>
</feature>
<evidence type="ECO:0000256" key="2">
    <source>
        <dbReference type="SAM" id="MobiDB-lite"/>
    </source>
</evidence>